<dbReference type="PANTHER" id="PTHR23150:SF36">
    <property type="entry name" value="HERCYNINE OXYGENASE"/>
    <property type="match status" value="1"/>
</dbReference>
<protein>
    <submittedName>
        <fullName evidence="6">Ergothioneine biosynthesis protein EgtB</fullName>
    </submittedName>
</protein>
<dbReference type="PANTHER" id="PTHR23150">
    <property type="entry name" value="SULFATASE MODIFYING FACTOR 1, 2"/>
    <property type="match status" value="1"/>
</dbReference>
<dbReference type="SUPFAM" id="SSF109854">
    <property type="entry name" value="DinB/YfiT-like putative metalloenzymes"/>
    <property type="match status" value="1"/>
</dbReference>
<dbReference type="RefSeq" id="WP_378160983.1">
    <property type="nucleotide sequence ID" value="NZ_JBHSBU010000001.1"/>
</dbReference>
<evidence type="ECO:0000313" key="7">
    <source>
        <dbReference type="Proteomes" id="UP001595791"/>
    </source>
</evidence>
<dbReference type="InterPro" id="IPR034660">
    <property type="entry name" value="DinB/YfiT-like"/>
</dbReference>
<dbReference type="InterPro" id="IPR042095">
    <property type="entry name" value="SUMF_sf"/>
</dbReference>
<organism evidence="6 7">
    <name type="scientific">Chitinimonas lacunae</name>
    <dbReference type="NCBI Taxonomy" id="1963018"/>
    <lineage>
        <taxon>Bacteria</taxon>
        <taxon>Pseudomonadati</taxon>
        <taxon>Pseudomonadota</taxon>
        <taxon>Betaproteobacteria</taxon>
        <taxon>Neisseriales</taxon>
        <taxon>Chitinibacteraceae</taxon>
        <taxon>Chitinimonas</taxon>
    </lineage>
</organism>
<gene>
    <name evidence="6" type="primary">egtB</name>
    <name evidence="6" type="ORF">ACFOW7_03285</name>
</gene>
<evidence type="ECO:0000256" key="3">
    <source>
        <dbReference type="ARBA" id="ARBA00037882"/>
    </source>
</evidence>
<accession>A0ABV8MMW8</accession>
<evidence type="ECO:0000313" key="6">
    <source>
        <dbReference type="EMBL" id="MFC4158377.1"/>
    </source>
</evidence>
<dbReference type="Pfam" id="PF12867">
    <property type="entry name" value="DinB_2"/>
    <property type="match status" value="1"/>
</dbReference>
<feature type="domain" description="Sulfatase-modifying factor enzyme-like" evidence="4">
    <location>
        <begin position="186"/>
        <end position="341"/>
    </location>
</feature>
<keyword evidence="7" id="KW-1185">Reference proteome</keyword>
<proteinExistence type="predicted"/>
<dbReference type="NCBIfam" id="TIGR03440">
    <property type="entry name" value="egtB_TIGR03440"/>
    <property type="match status" value="1"/>
</dbReference>
<dbReference type="Gene3D" id="3.90.1580.10">
    <property type="entry name" value="paralog of FGE (formylglycine-generating enzyme)"/>
    <property type="match status" value="1"/>
</dbReference>
<dbReference type="Pfam" id="PF03781">
    <property type="entry name" value="FGE-sulfatase"/>
    <property type="match status" value="2"/>
</dbReference>
<evidence type="ECO:0000259" key="4">
    <source>
        <dbReference type="Pfam" id="PF03781"/>
    </source>
</evidence>
<dbReference type="InterPro" id="IPR016187">
    <property type="entry name" value="CTDL_fold"/>
</dbReference>
<dbReference type="InterPro" id="IPR017806">
    <property type="entry name" value="EgtB"/>
</dbReference>
<sequence length="428" mass="49147">MNIPVDARVFALRTAFLAVRQRTEALVSGLSAEDCMVQSMPDASPVKWHLAHVTWFFETFVLEAAVPGFQPFDRQFRMLFNSYYVGVGERMPRPERGMLSRPTLSQVMVYRETVDKQILALLESPICEPRWLELIELGIQHEEQHQELILTDLKHHFWSNPLHPAYRPSPPEPLERVLAPLRYFDYPGGLVDIGYSGRDFAFDNETPTHRVWLQPYSLASRLVSNAEYLEFIRDGGYQRPELWLSDGWEQRCRENWQAPLYCRPTASSKVWEIFTLAGTRTLAPTEPVCHISYYEADAYARWAGARLPTEAEWEHAAGMVWRGGDCDGHFLEGDRLHPAAATGESELPQQMFGETWQWTSSAYLPYPGFHPAPGAVGEYNGKFMINQMVLRGGSCTTPLNHIRPSYRNFFMPGARWQFSGIRLARDIR</sequence>
<keyword evidence="2" id="KW-0408">Iron</keyword>
<name>A0ABV8MMW8_9NEIS</name>
<dbReference type="Proteomes" id="UP001595791">
    <property type="component" value="Unassembled WGS sequence"/>
</dbReference>
<reference evidence="7" key="1">
    <citation type="journal article" date="2019" name="Int. J. Syst. Evol. Microbiol.">
        <title>The Global Catalogue of Microorganisms (GCM) 10K type strain sequencing project: providing services to taxonomists for standard genome sequencing and annotation.</title>
        <authorList>
            <consortium name="The Broad Institute Genomics Platform"/>
            <consortium name="The Broad Institute Genome Sequencing Center for Infectious Disease"/>
            <person name="Wu L."/>
            <person name="Ma J."/>
        </authorList>
    </citation>
    <scope>NUCLEOTIDE SEQUENCE [LARGE SCALE GENOMIC DNA]</scope>
    <source>
        <strain evidence="7">LMG 29894</strain>
    </source>
</reference>
<feature type="domain" description="Sulfatase-modifying factor enzyme-like" evidence="4">
    <location>
        <begin position="350"/>
        <end position="425"/>
    </location>
</feature>
<dbReference type="SUPFAM" id="SSF56436">
    <property type="entry name" value="C-type lectin-like"/>
    <property type="match status" value="1"/>
</dbReference>
<feature type="domain" description="DinB-like" evidence="5">
    <location>
        <begin position="16"/>
        <end position="149"/>
    </location>
</feature>
<keyword evidence="1" id="KW-0560">Oxidoreductase</keyword>
<dbReference type="InterPro" id="IPR051043">
    <property type="entry name" value="Sulfatase_Mod_Factor_Kinase"/>
</dbReference>
<dbReference type="EMBL" id="JBHSBU010000001">
    <property type="protein sequence ID" value="MFC4158377.1"/>
    <property type="molecule type" value="Genomic_DNA"/>
</dbReference>
<dbReference type="InterPro" id="IPR005532">
    <property type="entry name" value="SUMF_dom"/>
</dbReference>
<comment type="pathway">
    <text evidence="3">Amino-acid biosynthesis; ergothioneine biosynthesis.</text>
</comment>
<dbReference type="InterPro" id="IPR024775">
    <property type="entry name" value="DinB-like"/>
</dbReference>
<evidence type="ECO:0000256" key="2">
    <source>
        <dbReference type="ARBA" id="ARBA00023004"/>
    </source>
</evidence>
<evidence type="ECO:0000256" key="1">
    <source>
        <dbReference type="ARBA" id="ARBA00023002"/>
    </source>
</evidence>
<comment type="caution">
    <text evidence="6">The sequence shown here is derived from an EMBL/GenBank/DDBJ whole genome shotgun (WGS) entry which is preliminary data.</text>
</comment>
<evidence type="ECO:0000259" key="5">
    <source>
        <dbReference type="Pfam" id="PF12867"/>
    </source>
</evidence>